<name>A0A2P2QUI8_RHIMU</name>
<proteinExistence type="predicted"/>
<reference evidence="1" key="1">
    <citation type="submission" date="2018-02" db="EMBL/GenBank/DDBJ databases">
        <title>Rhizophora mucronata_Transcriptome.</title>
        <authorList>
            <person name="Meera S.P."/>
            <person name="Sreeshan A."/>
            <person name="Augustine A."/>
        </authorList>
    </citation>
    <scope>NUCLEOTIDE SEQUENCE</scope>
    <source>
        <tissue evidence="1">Leaf</tissue>
    </source>
</reference>
<sequence length="41" mass="4644">MKSFKLPSIDISLMSTSKPMTIDTGVQNLKRIGQKKEIKLH</sequence>
<dbReference type="EMBL" id="GGEC01090182">
    <property type="protein sequence ID" value="MBX70666.1"/>
    <property type="molecule type" value="Transcribed_RNA"/>
</dbReference>
<accession>A0A2P2QUI8</accession>
<dbReference type="AlphaFoldDB" id="A0A2P2QUI8"/>
<organism evidence="1">
    <name type="scientific">Rhizophora mucronata</name>
    <name type="common">Asiatic mangrove</name>
    <dbReference type="NCBI Taxonomy" id="61149"/>
    <lineage>
        <taxon>Eukaryota</taxon>
        <taxon>Viridiplantae</taxon>
        <taxon>Streptophyta</taxon>
        <taxon>Embryophyta</taxon>
        <taxon>Tracheophyta</taxon>
        <taxon>Spermatophyta</taxon>
        <taxon>Magnoliopsida</taxon>
        <taxon>eudicotyledons</taxon>
        <taxon>Gunneridae</taxon>
        <taxon>Pentapetalae</taxon>
        <taxon>rosids</taxon>
        <taxon>fabids</taxon>
        <taxon>Malpighiales</taxon>
        <taxon>Rhizophoraceae</taxon>
        <taxon>Rhizophora</taxon>
    </lineage>
</organism>
<evidence type="ECO:0000313" key="1">
    <source>
        <dbReference type="EMBL" id="MBX70666.1"/>
    </source>
</evidence>
<protein>
    <submittedName>
        <fullName evidence="1">Uncharacterized protein</fullName>
    </submittedName>
</protein>